<dbReference type="GO" id="GO:0004553">
    <property type="term" value="F:hydrolase activity, hydrolyzing O-glycosyl compounds"/>
    <property type="evidence" value="ECO:0007669"/>
    <property type="project" value="InterPro"/>
</dbReference>
<dbReference type="SUPFAM" id="SSF51445">
    <property type="entry name" value="(Trans)glycosidases"/>
    <property type="match status" value="1"/>
</dbReference>
<evidence type="ECO:0000259" key="5">
    <source>
        <dbReference type="Pfam" id="PF02836"/>
    </source>
</evidence>
<dbReference type="Pfam" id="PF00703">
    <property type="entry name" value="Glyco_hydro_2"/>
    <property type="match status" value="1"/>
</dbReference>
<dbReference type="InterPro" id="IPR013783">
    <property type="entry name" value="Ig-like_fold"/>
</dbReference>
<dbReference type="InterPro" id="IPR051913">
    <property type="entry name" value="GH2_Domain-Containing"/>
</dbReference>
<dbReference type="AlphaFoldDB" id="A0A2K9HMG9"/>
<feature type="domain" description="DUF4982" evidence="7">
    <location>
        <begin position="651"/>
        <end position="705"/>
    </location>
</feature>
<dbReference type="InterPro" id="IPR008979">
    <property type="entry name" value="Galactose-bd-like_sf"/>
</dbReference>
<keyword evidence="2 9" id="KW-0378">Hydrolase</keyword>
<dbReference type="Gene3D" id="2.60.40.10">
    <property type="entry name" value="Immunoglobulins"/>
    <property type="match status" value="3"/>
</dbReference>
<feature type="domain" description="Glycoside hydrolase family 2 immunoglobulin-like beta-sandwich" evidence="4">
    <location>
        <begin position="233"/>
        <end position="322"/>
    </location>
</feature>
<dbReference type="Pfam" id="PF16355">
    <property type="entry name" value="DUF4982"/>
    <property type="match status" value="1"/>
</dbReference>
<dbReference type="PRINTS" id="PR00132">
    <property type="entry name" value="GLHYDRLASE2"/>
</dbReference>
<dbReference type="STRING" id="1423720.FC67_GL001864"/>
<dbReference type="PANTHER" id="PTHR42732">
    <property type="entry name" value="BETA-GALACTOSIDASE"/>
    <property type="match status" value="1"/>
</dbReference>
<gene>
    <name evidence="9" type="ORF">LA20249_02935</name>
</gene>
<evidence type="ECO:0000313" key="9">
    <source>
        <dbReference type="EMBL" id="AUI71213.1"/>
    </source>
</evidence>
<sequence length="805" mass="90625">MSRELIIVFKKINLNKSWSFHYGELENPPRKTAKKAAALGGVTASLSDEAGPRVSVSAGGNHFLKLIAQGDTEQGLKNLAGTDLSDKLPGNWEKINLPHDWKRNVSYINDPEELMSGSKPDNVGYYRRTFDLSDEQKQNQTILHFEGVMRMADVWLNGIYLGHNNSGYNHFSFDISELAHYGNEGTNVLLVRADTTTGAEGWWYEGAGIYRDVWLEERNLVSLDSDKAYLYTKELTKNTAKLGIELEVDNNSNQVQVIAPKVHLNDLTIAEFPDIEIKPYQSHKFATDVEISNPKLWTPETPNCYHAKFEIKSDQITKNFGIHTFKYTTAGFFLNGKNYQLHGICEHQDFGGVGTALNQDIVDYKVKVMKKMGVNAWRSTHHFASEELLNACDRFGIILIDENRLLESSPWRVDDLEQTVLRDRMHPSIAFWSISNEELIGNTTFGTRIAKKLTRTIRKNDYEHLIIGAELLNPEGIVDSDYIKNLDILGVNYPEAGVMGAGAKLIHQNNPELPMMSTENASYFSTRGIYKDNEELRQCNNFGSYFSMVLPGLRKPGDPGLGGTAHPEEVLSYLKENPYMGGVFLWTGFDYYGEPSPFNWPAISSQFGIADLCGFPKDYYYYYQAHWTKEPMVHVMPSWNKSEITFDQNGKVLVKAFSNVKEIELFINGQSFGKKETQDCQASWTVDFEPGELKVVAYQNDKVVAETKRLTNKTTTKVVANEIFSGKEIDLFELKAIDENGNFVEGVNDQIRLEVDGGKLVNSANGNPINQTVGNSQTVKLFSGKALAIVQKNDVDTVKVEAKMN</sequence>
<reference evidence="9 10" key="1">
    <citation type="submission" date="2016-12" db="EMBL/GenBank/DDBJ databases">
        <title>The whole genome sequencing and assembly of Lactobacillus alimentarius DSM 20249T strain.</title>
        <authorList>
            <person name="Lee Y.-J."/>
            <person name="Yi H."/>
            <person name="Bahn Y.-S."/>
            <person name="Kim J.F."/>
            <person name="Lee D.-W."/>
        </authorList>
    </citation>
    <scope>NUCLEOTIDE SEQUENCE [LARGE SCALE GENOMIC DNA]</scope>
    <source>
        <strain evidence="9 10">DSM 20249</strain>
    </source>
</reference>
<evidence type="ECO:0000256" key="2">
    <source>
        <dbReference type="ARBA" id="ARBA00022801"/>
    </source>
</evidence>
<dbReference type="SUPFAM" id="SSF49785">
    <property type="entry name" value="Galactose-binding domain-like"/>
    <property type="match status" value="1"/>
</dbReference>
<dbReference type="InterPro" id="IPR040605">
    <property type="entry name" value="Glyco_hydro2_dom5"/>
</dbReference>
<dbReference type="EMBL" id="CP018867">
    <property type="protein sequence ID" value="AUI71213.1"/>
    <property type="molecule type" value="Genomic_DNA"/>
</dbReference>
<dbReference type="GO" id="GO:0005975">
    <property type="term" value="P:carbohydrate metabolic process"/>
    <property type="evidence" value="ECO:0007669"/>
    <property type="project" value="InterPro"/>
</dbReference>
<protein>
    <submittedName>
        <fullName evidence="9">Glycoside hydrolase</fullName>
    </submittedName>
</protein>
<evidence type="ECO:0000259" key="6">
    <source>
        <dbReference type="Pfam" id="PF02837"/>
    </source>
</evidence>
<dbReference type="InterPro" id="IPR006104">
    <property type="entry name" value="Glyco_hydro_2_N"/>
</dbReference>
<keyword evidence="3" id="KW-0326">Glycosidase</keyword>
<dbReference type="PANTHER" id="PTHR42732:SF1">
    <property type="entry name" value="BETA-MANNOSIDASE"/>
    <property type="match status" value="1"/>
</dbReference>
<feature type="domain" description="Glycoside hydrolase family 2" evidence="8">
    <location>
        <begin position="727"/>
        <end position="803"/>
    </location>
</feature>
<evidence type="ECO:0000259" key="4">
    <source>
        <dbReference type="Pfam" id="PF00703"/>
    </source>
</evidence>
<dbReference type="KEGG" id="lali:LA20249_02935"/>
<evidence type="ECO:0000259" key="8">
    <source>
        <dbReference type="Pfam" id="PF18565"/>
    </source>
</evidence>
<dbReference type="Gene3D" id="2.60.120.260">
    <property type="entry name" value="Galactose-binding domain-like"/>
    <property type="match status" value="1"/>
</dbReference>
<organism evidence="9 10">
    <name type="scientific">Companilactobacillus alimentarius DSM 20249</name>
    <dbReference type="NCBI Taxonomy" id="1423720"/>
    <lineage>
        <taxon>Bacteria</taxon>
        <taxon>Bacillati</taxon>
        <taxon>Bacillota</taxon>
        <taxon>Bacilli</taxon>
        <taxon>Lactobacillales</taxon>
        <taxon>Lactobacillaceae</taxon>
        <taxon>Companilactobacillus</taxon>
    </lineage>
</organism>
<dbReference type="Pfam" id="PF02836">
    <property type="entry name" value="Glyco_hydro_2_C"/>
    <property type="match status" value="2"/>
</dbReference>
<feature type="domain" description="Glycosyl hydrolases family 2 sugar binding" evidence="6">
    <location>
        <begin position="88"/>
        <end position="215"/>
    </location>
</feature>
<comment type="similarity">
    <text evidence="1">Belongs to the glycosyl hydrolase 2 family.</text>
</comment>
<proteinExistence type="inferred from homology"/>
<dbReference type="Gene3D" id="3.20.20.80">
    <property type="entry name" value="Glycosidases"/>
    <property type="match status" value="1"/>
</dbReference>
<keyword evidence="10" id="KW-1185">Reference proteome</keyword>
<dbReference type="InterPro" id="IPR006103">
    <property type="entry name" value="Glyco_hydro_2_cat"/>
</dbReference>
<dbReference type="InterPro" id="IPR006102">
    <property type="entry name" value="Ig-like_GH2"/>
</dbReference>
<dbReference type="Pfam" id="PF18565">
    <property type="entry name" value="Glyco_hydro2_C5"/>
    <property type="match status" value="1"/>
</dbReference>
<feature type="domain" description="Glycoside hydrolase family 2 catalytic" evidence="5">
    <location>
        <begin position="412"/>
        <end position="534"/>
    </location>
</feature>
<name>A0A2K9HMG9_9LACO</name>
<dbReference type="InterPro" id="IPR017853">
    <property type="entry name" value="GH"/>
</dbReference>
<dbReference type="SUPFAM" id="SSF49303">
    <property type="entry name" value="beta-Galactosidase/glucuronidase domain"/>
    <property type="match status" value="1"/>
</dbReference>
<accession>A0A2K9HMG9</accession>
<evidence type="ECO:0000259" key="7">
    <source>
        <dbReference type="Pfam" id="PF16355"/>
    </source>
</evidence>
<evidence type="ECO:0000313" key="10">
    <source>
        <dbReference type="Proteomes" id="UP000234653"/>
    </source>
</evidence>
<dbReference type="InterPro" id="IPR036156">
    <property type="entry name" value="Beta-gal/glucu_dom_sf"/>
</dbReference>
<evidence type="ECO:0000256" key="1">
    <source>
        <dbReference type="ARBA" id="ARBA00007401"/>
    </source>
</evidence>
<dbReference type="Proteomes" id="UP000234653">
    <property type="component" value="Chromosome"/>
</dbReference>
<evidence type="ECO:0000256" key="3">
    <source>
        <dbReference type="ARBA" id="ARBA00023295"/>
    </source>
</evidence>
<feature type="domain" description="Glycoside hydrolase family 2 catalytic" evidence="5">
    <location>
        <begin position="330"/>
        <end position="405"/>
    </location>
</feature>
<dbReference type="InterPro" id="IPR032311">
    <property type="entry name" value="DUF4982"/>
</dbReference>
<dbReference type="InterPro" id="IPR006101">
    <property type="entry name" value="Glyco_hydro_2"/>
</dbReference>
<dbReference type="Pfam" id="PF02837">
    <property type="entry name" value="Glyco_hydro_2_N"/>
    <property type="match status" value="1"/>
</dbReference>